<sequence>MKTRLISVVIISMVVALLFPPLTHAEEPTSGSEKWEFTILPYLWMAGLEGDVVVKGTTSAVDASFGDILDNLDFAYQLHLEAKKGKWAFFIDPTYMKISVDESATTPLGATVDAELTSETWLVEGGVFYRIDERAIGDDGVRTLAIDLLGGVRYNNLKSETDIKGSEGMLDIDADGTKDWVDPIVGGRIQARLTEKLIVNLRGDIGGFDISGSSDFAWNVLAALGYNLRENVTLMVGYRALGVDYDDGNGDDRFEYDVTMSGPYVGMAYRF</sequence>
<protein>
    <recommendedName>
        <fullName evidence="4">Outer membrane protein beta-barrel domain-containing protein</fullName>
    </recommendedName>
</protein>
<evidence type="ECO:0000256" key="1">
    <source>
        <dbReference type="SAM" id="SignalP"/>
    </source>
</evidence>
<organism evidence="2 3">
    <name type="scientific">Candidatus Abyssobacteria bacterium SURF_17</name>
    <dbReference type="NCBI Taxonomy" id="2093361"/>
    <lineage>
        <taxon>Bacteria</taxon>
        <taxon>Pseudomonadati</taxon>
        <taxon>Candidatus Hydrogenedentota</taxon>
        <taxon>Candidatus Abyssobacteria</taxon>
    </lineage>
</organism>
<gene>
    <name evidence="2" type="ORF">C4532_16160</name>
</gene>
<dbReference type="EMBL" id="QZKI01000117">
    <property type="protein sequence ID" value="RJP66346.1"/>
    <property type="molecule type" value="Genomic_DNA"/>
</dbReference>
<feature type="chain" id="PRO_5019471917" description="Outer membrane protein beta-barrel domain-containing protein" evidence="1">
    <location>
        <begin position="26"/>
        <end position="271"/>
    </location>
</feature>
<evidence type="ECO:0008006" key="4">
    <source>
        <dbReference type="Google" id="ProtNLM"/>
    </source>
</evidence>
<proteinExistence type="predicted"/>
<name>A0A419ESA2_9BACT</name>
<dbReference type="AlphaFoldDB" id="A0A419ESA2"/>
<dbReference type="Gene3D" id="2.40.160.20">
    <property type="match status" value="1"/>
</dbReference>
<evidence type="ECO:0000313" key="3">
    <source>
        <dbReference type="Proteomes" id="UP000285961"/>
    </source>
</evidence>
<evidence type="ECO:0000313" key="2">
    <source>
        <dbReference type="EMBL" id="RJP66346.1"/>
    </source>
</evidence>
<dbReference type="Proteomes" id="UP000285961">
    <property type="component" value="Unassembled WGS sequence"/>
</dbReference>
<dbReference type="SUPFAM" id="SSF56925">
    <property type="entry name" value="OMPA-like"/>
    <property type="match status" value="1"/>
</dbReference>
<dbReference type="InterPro" id="IPR011250">
    <property type="entry name" value="OMP/PagP_B-barrel"/>
</dbReference>
<keyword evidence="1" id="KW-0732">Signal</keyword>
<reference evidence="2 3" key="1">
    <citation type="journal article" date="2017" name="ISME J.">
        <title>Energy and carbon metabolisms in a deep terrestrial subsurface fluid microbial community.</title>
        <authorList>
            <person name="Momper L."/>
            <person name="Jungbluth S.P."/>
            <person name="Lee M.D."/>
            <person name="Amend J.P."/>
        </authorList>
    </citation>
    <scope>NUCLEOTIDE SEQUENCE [LARGE SCALE GENOMIC DNA]</scope>
    <source>
        <strain evidence="2">SURF_17</strain>
    </source>
</reference>
<comment type="caution">
    <text evidence="2">The sequence shown here is derived from an EMBL/GenBank/DDBJ whole genome shotgun (WGS) entry which is preliminary data.</text>
</comment>
<feature type="signal peptide" evidence="1">
    <location>
        <begin position="1"/>
        <end position="25"/>
    </location>
</feature>
<accession>A0A419ESA2</accession>